<name>A0A7D8US95_9HELO</name>
<organism evidence="3 4">
    <name type="scientific">Lachnellula cervina</name>
    <dbReference type="NCBI Taxonomy" id="1316786"/>
    <lineage>
        <taxon>Eukaryota</taxon>
        <taxon>Fungi</taxon>
        <taxon>Dikarya</taxon>
        <taxon>Ascomycota</taxon>
        <taxon>Pezizomycotina</taxon>
        <taxon>Leotiomycetes</taxon>
        <taxon>Helotiales</taxon>
        <taxon>Lachnaceae</taxon>
        <taxon>Lachnellula</taxon>
    </lineage>
</organism>
<dbReference type="AlphaFoldDB" id="A0A7D8US95"/>
<dbReference type="Pfam" id="PF20237">
    <property type="entry name" value="DUF6594"/>
    <property type="match status" value="1"/>
</dbReference>
<feature type="transmembrane region" description="Helical" evidence="1">
    <location>
        <begin position="241"/>
        <end position="260"/>
    </location>
</feature>
<gene>
    <name evidence="3" type="ORF">LCER1_G002668</name>
</gene>
<comment type="caution">
    <text evidence="3">The sequence shown here is derived from an EMBL/GenBank/DDBJ whole genome shotgun (WGS) entry which is preliminary data.</text>
</comment>
<feature type="domain" description="DUF6594" evidence="2">
    <location>
        <begin position="23"/>
        <end position="278"/>
    </location>
</feature>
<keyword evidence="1" id="KW-1133">Transmembrane helix</keyword>
<dbReference type="InterPro" id="IPR046529">
    <property type="entry name" value="DUF6594"/>
</dbReference>
<accession>A0A7D8US95</accession>
<evidence type="ECO:0000256" key="1">
    <source>
        <dbReference type="SAM" id="Phobius"/>
    </source>
</evidence>
<reference evidence="3 4" key="1">
    <citation type="submission" date="2018-05" db="EMBL/GenBank/DDBJ databases">
        <title>Whole genome sequencing for identification of molecular markers to develop diagnostic detection tools for the regulated plant pathogen Lachnellula willkommii.</title>
        <authorList>
            <person name="Giroux E."/>
            <person name="Bilodeau G."/>
        </authorList>
    </citation>
    <scope>NUCLEOTIDE SEQUENCE [LARGE SCALE GENOMIC DNA]</scope>
    <source>
        <strain evidence="3 4">CBS 625.97</strain>
    </source>
</reference>
<dbReference type="PANTHER" id="PTHR34502:SF5">
    <property type="entry name" value="DUF6594 DOMAIN-CONTAINING PROTEIN"/>
    <property type="match status" value="1"/>
</dbReference>
<evidence type="ECO:0000313" key="4">
    <source>
        <dbReference type="Proteomes" id="UP000481288"/>
    </source>
</evidence>
<evidence type="ECO:0000259" key="2">
    <source>
        <dbReference type="Pfam" id="PF20237"/>
    </source>
</evidence>
<feature type="transmembrane region" description="Helical" evidence="1">
    <location>
        <begin position="266"/>
        <end position="287"/>
    </location>
</feature>
<dbReference type="OrthoDB" id="5342093at2759"/>
<keyword evidence="1" id="KW-0812">Transmembrane</keyword>
<keyword evidence="4" id="KW-1185">Reference proteome</keyword>
<sequence length="291" mass="32944">MSQAEADASIDVEVKITSPVEGYPKLACYMGTYHQAAIFRRFSSLNSQNLLYLQAELVHLELELRRLESLDSIAQRGKDSVYATDWYWLNNSRSKENCSQLKVVLAIRSKLKEYTVNYAPTIGTKSTRPSDVAGLVRQAYNGDTWGGIDKPIDLSLDLLAPRLRQENDAFSRWLGEKFMTWIYHIFWYRVKKPQDLEAGITSYRDNTTQRYASYTTTIIASLLPILSIIILHCVNPMNTRLGLITLFTIAFTISMTVFTNAKRGEIFTATSTFAAVQVVFISTSNAWSSTT</sequence>
<protein>
    <recommendedName>
        <fullName evidence="2">DUF6594 domain-containing protein</fullName>
    </recommendedName>
</protein>
<dbReference type="EMBL" id="QGMG01000132">
    <property type="protein sequence ID" value="TVY56804.1"/>
    <property type="molecule type" value="Genomic_DNA"/>
</dbReference>
<proteinExistence type="predicted"/>
<dbReference type="Proteomes" id="UP000481288">
    <property type="component" value="Unassembled WGS sequence"/>
</dbReference>
<dbReference type="PANTHER" id="PTHR34502">
    <property type="entry name" value="DUF6594 DOMAIN-CONTAINING PROTEIN-RELATED"/>
    <property type="match status" value="1"/>
</dbReference>
<feature type="transmembrane region" description="Helical" evidence="1">
    <location>
        <begin position="211"/>
        <end position="234"/>
    </location>
</feature>
<keyword evidence="1" id="KW-0472">Membrane</keyword>
<evidence type="ECO:0000313" key="3">
    <source>
        <dbReference type="EMBL" id="TVY56804.1"/>
    </source>
</evidence>